<evidence type="ECO:0000256" key="6">
    <source>
        <dbReference type="ARBA" id="ARBA00023295"/>
    </source>
</evidence>
<dbReference type="AlphaFoldDB" id="A0A0L0FQ38"/>
<dbReference type="OrthoDB" id="416222at2759"/>
<reference evidence="8 9" key="1">
    <citation type="submission" date="2011-02" db="EMBL/GenBank/DDBJ databases">
        <title>The Genome Sequence of Sphaeroforma arctica JP610.</title>
        <authorList>
            <consortium name="The Broad Institute Genome Sequencing Platform"/>
            <person name="Russ C."/>
            <person name="Cuomo C."/>
            <person name="Young S.K."/>
            <person name="Zeng Q."/>
            <person name="Gargeya S."/>
            <person name="Alvarado L."/>
            <person name="Berlin A."/>
            <person name="Chapman S.B."/>
            <person name="Chen Z."/>
            <person name="Freedman E."/>
            <person name="Gellesch M."/>
            <person name="Goldberg J."/>
            <person name="Griggs A."/>
            <person name="Gujja S."/>
            <person name="Heilman E."/>
            <person name="Heiman D."/>
            <person name="Howarth C."/>
            <person name="Mehta T."/>
            <person name="Neiman D."/>
            <person name="Pearson M."/>
            <person name="Roberts A."/>
            <person name="Saif S."/>
            <person name="Shea T."/>
            <person name="Shenoy N."/>
            <person name="Sisk P."/>
            <person name="Stolte C."/>
            <person name="Sykes S."/>
            <person name="White J."/>
            <person name="Yandava C."/>
            <person name="Burger G."/>
            <person name="Gray M.W."/>
            <person name="Holland P.W.H."/>
            <person name="King N."/>
            <person name="Lang F.B.F."/>
            <person name="Roger A.J."/>
            <person name="Ruiz-Trillo I."/>
            <person name="Haas B."/>
            <person name="Nusbaum C."/>
            <person name="Birren B."/>
        </authorList>
    </citation>
    <scope>NUCLEOTIDE SEQUENCE [LARGE SCALE GENOMIC DNA]</scope>
    <source>
        <strain evidence="8 9">JP610</strain>
    </source>
</reference>
<dbReference type="EMBL" id="KQ242561">
    <property type="protein sequence ID" value="KNC78083.1"/>
    <property type="molecule type" value="Genomic_DNA"/>
</dbReference>
<dbReference type="Gene3D" id="3.20.20.300">
    <property type="entry name" value="Glycoside hydrolase, family 3, N-terminal domain"/>
    <property type="match status" value="1"/>
</dbReference>
<keyword evidence="4 7" id="KW-0732">Signal</keyword>
<dbReference type="EC" id="3.2.1.21" evidence="3"/>
<evidence type="ECO:0000256" key="5">
    <source>
        <dbReference type="ARBA" id="ARBA00022801"/>
    </source>
</evidence>
<evidence type="ECO:0000256" key="4">
    <source>
        <dbReference type="ARBA" id="ARBA00022729"/>
    </source>
</evidence>
<comment type="similarity">
    <text evidence="2">Belongs to the glycosyl hydrolase 3 family.</text>
</comment>
<dbReference type="InterPro" id="IPR017853">
    <property type="entry name" value="GH"/>
</dbReference>
<accession>A0A0L0FQ38</accession>
<sequence length="150" mass="16631">MRKALEIILIAMVSATMAQPTAVDSSANVTELLSSMTLEEKVGQMTQINLEMFFNHETMALDEEKLAFYAGRGVGSYLQSPYAGGIQSDNTTGWNASQWREVMSHIQTATLNASRLDIPMIFGIENVHDGTYYRAPHSLASKSVRLRRSI</sequence>
<keyword evidence="5" id="KW-0378">Hydrolase</keyword>
<evidence type="ECO:0000256" key="7">
    <source>
        <dbReference type="SAM" id="SignalP"/>
    </source>
</evidence>
<dbReference type="RefSeq" id="XP_014151985.1">
    <property type="nucleotide sequence ID" value="XM_014296510.1"/>
</dbReference>
<evidence type="ECO:0000313" key="8">
    <source>
        <dbReference type="EMBL" id="KNC78083.1"/>
    </source>
</evidence>
<evidence type="ECO:0000313" key="9">
    <source>
        <dbReference type="Proteomes" id="UP000054560"/>
    </source>
</evidence>
<dbReference type="Proteomes" id="UP000054560">
    <property type="component" value="Unassembled WGS sequence"/>
</dbReference>
<keyword evidence="9" id="KW-1185">Reference proteome</keyword>
<proteinExistence type="inferred from homology"/>
<gene>
    <name evidence="8" type="ORF">SARC_09469</name>
</gene>
<keyword evidence="6" id="KW-0326">Glycosidase</keyword>
<name>A0A0L0FQ38_9EUKA</name>
<dbReference type="PANTHER" id="PTHR30620">
    <property type="entry name" value="PERIPLASMIC BETA-GLUCOSIDASE-RELATED"/>
    <property type="match status" value="1"/>
</dbReference>
<dbReference type="GO" id="GO:0009251">
    <property type="term" value="P:glucan catabolic process"/>
    <property type="evidence" value="ECO:0007669"/>
    <property type="project" value="TreeGrafter"/>
</dbReference>
<comment type="catalytic activity">
    <reaction evidence="1">
        <text>Hydrolysis of terminal, non-reducing beta-D-glucosyl residues with release of beta-D-glucose.</text>
        <dbReference type="EC" id="3.2.1.21"/>
    </reaction>
</comment>
<evidence type="ECO:0000256" key="2">
    <source>
        <dbReference type="ARBA" id="ARBA00005336"/>
    </source>
</evidence>
<dbReference type="GeneID" id="25909973"/>
<feature type="chain" id="PRO_5005538825" description="beta-glucosidase" evidence="7">
    <location>
        <begin position="19"/>
        <end position="150"/>
    </location>
</feature>
<dbReference type="SUPFAM" id="SSF51445">
    <property type="entry name" value="(Trans)glycosidases"/>
    <property type="match status" value="1"/>
</dbReference>
<feature type="signal peptide" evidence="7">
    <location>
        <begin position="1"/>
        <end position="18"/>
    </location>
</feature>
<dbReference type="STRING" id="667725.A0A0L0FQ38"/>
<dbReference type="PANTHER" id="PTHR30620:SF16">
    <property type="entry name" value="LYSOSOMAL BETA GLUCOSIDASE"/>
    <property type="match status" value="1"/>
</dbReference>
<organism evidence="8 9">
    <name type="scientific">Sphaeroforma arctica JP610</name>
    <dbReference type="NCBI Taxonomy" id="667725"/>
    <lineage>
        <taxon>Eukaryota</taxon>
        <taxon>Ichthyosporea</taxon>
        <taxon>Ichthyophonida</taxon>
        <taxon>Sphaeroforma</taxon>
    </lineage>
</organism>
<dbReference type="GO" id="GO:0008422">
    <property type="term" value="F:beta-glucosidase activity"/>
    <property type="evidence" value="ECO:0007669"/>
    <property type="project" value="UniProtKB-EC"/>
</dbReference>
<evidence type="ECO:0000256" key="3">
    <source>
        <dbReference type="ARBA" id="ARBA00012744"/>
    </source>
</evidence>
<protein>
    <recommendedName>
        <fullName evidence="3">beta-glucosidase</fullName>
        <ecNumber evidence="3">3.2.1.21</ecNumber>
    </recommendedName>
</protein>
<dbReference type="InterPro" id="IPR051915">
    <property type="entry name" value="Cellulose_Degrad_GH3"/>
</dbReference>
<evidence type="ECO:0000256" key="1">
    <source>
        <dbReference type="ARBA" id="ARBA00000448"/>
    </source>
</evidence>
<dbReference type="InterPro" id="IPR036962">
    <property type="entry name" value="Glyco_hydro_3_N_sf"/>
</dbReference>